<dbReference type="AlphaFoldDB" id="A0A5J4UFH5"/>
<dbReference type="EMBL" id="SNRW01017206">
    <property type="protein sequence ID" value="KAA6368582.1"/>
    <property type="molecule type" value="Genomic_DNA"/>
</dbReference>
<name>A0A5J4UFH5_9EUKA</name>
<reference evidence="2 3" key="1">
    <citation type="submission" date="2019-03" db="EMBL/GenBank/DDBJ databases">
        <title>Single cell metagenomics reveals metabolic interactions within the superorganism composed of flagellate Streblomastix strix and complex community of Bacteroidetes bacteria on its surface.</title>
        <authorList>
            <person name="Treitli S.C."/>
            <person name="Kolisko M."/>
            <person name="Husnik F."/>
            <person name="Keeling P."/>
            <person name="Hampl V."/>
        </authorList>
    </citation>
    <scope>NUCLEOTIDE SEQUENCE [LARGE SCALE GENOMIC DNA]</scope>
    <source>
        <strain evidence="2">ST1C</strain>
    </source>
</reference>
<feature type="compositionally biased region" description="Polar residues" evidence="1">
    <location>
        <begin position="1"/>
        <end position="13"/>
    </location>
</feature>
<feature type="non-terminal residue" evidence="2">
    <location>
        <position position="252"/>
    </location>
</feature>
<comment type="caution">
    <text evidence="2">The sequence shown here is derived from an EMBL/GenBank/DDBJ whole genome shotgun (WGS) entry which is preliminary data.</text>
</comment>
<sequence length="252" mass="29248">MGWNNDSKQSNNKGIEMVDKENRGQPTKFIEQLNNNMHVNDRRIITRLGSDANIREPDGIDTTRLLEQVGSRNNQQCQRNKSYLLRTTQFRASLSEDARLGSLDTFRQHNSSLRYWEIESEGIPDRKNKTSILSSEKTSTTEHNNPHPGKIELDDRFTLESMQVGRLHTGEWNNSNDLQDMELHARDIYIRNTIQQTNQQQCNSGSQRPGDTLLQRIQLQMKQSQTIYPPIKTNKILEMGQRMKDKDQKLPP</sequence>
<feature type="region of interest" description="Disordered" evidence="1">
    <location>
        <begin position="1"/>
        <end position="22"/>
    </location>
</feature>
<protein>
    <submittedName>
        <fullName evidence="2">Uncharacterized protein</fullName>
    </submittedName>
</protein>
<evidence type="ECO:0000313" key="2">
    <source>
        <dbReference type="EMBL" id="KAA6368582.1"/>
    </source>
</evidence>
<proteinExistence type="predicted"/>
<gene>
    <name evidence="2" type="ORF">EZS28_035890</name>
</gene>
<evidence type="ECO:0000256" key="1">
    <source>
        <dbReference type="SAM" id="MobiDB-lite"/>
    </source>
</evidence>
<evidence type="ECO:0000313" key="3">
    <source>
        <dbReference type="Proteomes" id="UP000324800"/>
    </source>
</evidence>
<organism evidence="2 3">
    <name type="scientific">Streblomastix strix</name>
    <dbReference type="NCBI Taxonomy" id="222440"/>
    <lineage>
        <taxon>Eukaryota</taxon>
        <taxon>Metamonada</taxon>
        <taxon>Preaxostyla</taxon>
        <taxon>Oxymonadida</taxon>
        <taxon>Streblomastigidae</taxon>
        <taxon>Streblomastix</taxon>
    </lineage>
</organism>
<accession>A0A5J4UFH5</accession>
<dbReference type="Proteomes" id="UP000324800">
    <property type="component" value="Unassembled WGS sequence"/>
</dbReference>